<dbReference type="SUPFAM" id="SSF55785">
    <property type="entry name" value="PYP-like sensor domain (PAS domain)"/>
    <property type="match status" value="3"/>
</dbReference>
<feature type="transmembrane region" description="Helical" evidence="8">
    <location>
        <begin position="34"/>
        <end position="54"/>
    </location>
</feature>
<sequence length="1346" mass="155428">MNVVPFIGSVAMLNSTSMVDLRASFLLIANGVYHSWWFITLFSILLVSFLIYGFRKYSTITNSKIKNYLEIENSNELYSLYFLFIGITIPIIEYVIEYFTLRNDEVLEFNIFIGLILVGIYFLSQRFKIVRNHLEQLALILFFIYYGITIYRILQSPEFISPYFDLIILYILAYTVLKNNIHYWFFIVSNLILFIFFIVQTLIPNIYGITILYTTFLISVLSHVRYEISLKVRQNFLFADNIVNKGTSLVVVVNKLGEVIYCSQNVKQILGYEVEEVKGLNFWKLTQDEEFSPLNYEINENLYTRKLKCKDNTYKYIQWKDSIYSKGVYIGIGQDVTKQTETQNHYKTLIESASDIIYETDRNGYLIYLNPFSKKLLNYRDKDILGKHFLNFIREDYVSKVLSFYKKHYSKTEEIPAIEFPIRKKDGTELWISQKISLTHDSKGNVTGFGAIARDITLLKKIEIEQHYRHAKTEVYNKTINNLVTKQYTVGDSFENIVKHILKETSQGSKINRISFWSYNGDNLHCQSLYSLDKNDFEHDDTIYKSDYPTYFDTLLKDKIIVASDVYHDVATKELATKGYFSSNNIKSLLDVPVMSNGELNSILCFETTTEPRKWDNDDINFARSVSDVISLTIESNKRLETEKKLEEKTKILAAIASTTEILLKKSNINEAFEEIFKTTLSNLGKAANVDRIYYFENDSLQSIVSLKHEWLKEGIASIKEDVTLLDIPHKTLSSMMEILLKNKIVNQLIDEVEGEELRKTLKQQEVLSIVVFPIFVKNSLFGFIGFDDCTNGRKWADDELDVMQILSSNIAASIERINSEKLIQESEEKFKLLADNIPGTVYLSKFDPNWTKVYLNDEIEKLTGYTKAEFIKGEINILDLVHPDDKRDLLDSTILSIQKNEPFHIMYRLKRKSGEYIWIEEFGDSIVKDGKVAYIEGILIDITEKRAIESEKKARELAEASNKAKSEFLANMSHEIRTPLNAIIGFTDILTETHLDKNQLEYLATVHKSAKILLDVVNDILDFSKIETGKLELDIRRVNLYEIAHQVLDIIRFDSVQKNIDLRFNIGIGVPKYIETDSLRVKQILLNLLSNAVKFTSKGTVELRLDLIDKTEDKAQIRVSVIDSGIGIKKINQEKIFEPFSQEDNSTTRKYGGTGLGLAISNKILNLMGSSLVLMSDFRKGSTFYFDLNVVYFSEEEGLNTIDIKDIEVKYEDLSFQFKKNIFEMEKKILVVEDNKINMLLARTLIKKLMPKATIIEAPNGKIAIERFNEFNPDLILLDIQMPVLNGYETAVEIRQLNWDIPIIALTAGTVKGEREKCIDAGMNDYISKPIDKDVFQSLLLKWLK</sequence>
<comment type="catalytic activity">
    <reaction evidence="1">
        <text>ATP + protein L-histidine = ADP + protein N-phospho-L-histidine.</text>
        <dbReference type="EC" id="2.7.13.3"/>
    </reaction>
</comment>
<dbReference type="Gene3D" id="3.30.565.10">
    <property type="entry name" value="Histidine kinase-like ATPase, C-terminal domain"/>
    <property type="match status" value="1"/>
</dbReference>
<keyword evidence="3 7" id="KW-0597">Phosphoprotein</keyword>
<dbReference type="Pfam" id="PF00989">
    <property type="entry name" value="PAS"/>
    <property type="match status" value="1"/>
</dbReference>
<evidence type="ECO:0000259" key="10">
    <source>
        <dbReference type="PROSITE" id="PS50110"/>
    </source>
</evidence>
<dbReference type="Pfam" id="PF01590">
    <property type="entry name" value="GAF"/>
    <property type="match status" value="2"/>
</dbReference>
<dbReference type="SUPFAM" id="SSF47384">
    <property type="entry name" value="Homodimeric domain of signal transducing histidine kinase"/>
    <property type="match status" value="1"/>
</dbReference>
<dbReference type="PANTHER" id="PTHR45339:SF1">
    <property type="entry name" value="HYBRID SIGNAL TRANSDUCTION HISTIDINE KINASE J"/>
    <property type="match status" value="1"/>
</dbReference>
<evidence type="ECO:0000256" key="5">
    <source>
        <dbReference type="ARBA" id="ARBA00022777"/>
    </source>
</evidence>
<dbReference type="InterPro" id="IPR005467">
    <property type="entry name" value="His_kinase_dom"/>
</dbReference>
<dbReference type="RefSeq" id="WP_250592140.1">
    <property type="nucleotide sequence ID" value="NZ_JAMLJM010000003.1"/>
</dbReference>
<dbReference type="InterPro" id="IPR035965">
    <property type="entry name" value="PAS-like_dom_sf"/>
</dbReference>
<feature type="transmembrane region" description="Helical" evidence="8">
    <location>
        <begin position="107"/>
        <end position="124"/>
    </location>
</feature>
<keyword evidence="6" id="KW-0902">Two-component regulatory system</keyword>
<name>A0ABT0TMR7_9FLAO</name>
<feature type="transmembrane region" description="Helical" evidence="8">
    <location>
        <begin position="160"/>
        <end position="177"/>
    </location>
</feature>
<dbReference type="CDD" id="cd00082">
    <property type="entry name" value="HisKA"/>
    <property type="match status" value="1"/>
</dbReference>
<evidence type="ECO:0000256" key="4">
    <source>
        <dbReference type="ARBA" id="ARBA00022679"/>
    </source>
</evidence>
<protein>
    <recommendedName>
        <fullName evidence="2">histidine kinase</fullName>
        <ecNumber evidence="2">2.7.13.3</ecNumber>
    </recommendedName>
</protein>
<dbReference type="Gene3D" id="3.40.50.2300">
    <property type="match status" value="1"/>
</dbReference>
<dbReference type="EMBL" id="JAMLJM010000003">
    <property type="protein sequence ID" value="MCL9808777.1"/>
    <property type="molecule type" value="Genomic_DNA"/>
</dbReference>
<keyword evidence="8" id="KW-1133">Transmembrane helix</keyword>
<dbReference type="InterPro" id="IPR000014">
    <property type="entry name" value="PAS"/>
</dbReference>
<dbReference type="PANTHER" id="PTHR45339">
    <property type="entry name" value="HYBRID SIGNAL TRANSDUCTION HISTIDINE KINASE J"/>
    <property type="match status" value="1"/>
</dbReference>
<dbReference type="Gene3D" id="1.10.287.130">
    <property type="match status" value="1"/>
</dbReference>
<dbReference type="SUPFAM" id="SSF55874">
    <property type="entry name" value="ATPase domain of HSP90 chaperone/DNA topoisomerase II/histidine kinase"/>
    <property type="match status" value="1"/>
</dbReference>
<keyword evidence="5" id="KW-0418">Kinase</keyword>
<feature type="domain" description="Response regulatory" evidence="10">
    <location>
        <begin position="1229"/>
        <end position="1345"/>
    </location>
</feature>
<feature type="domain" description="PAS" evidence="11">
    <location>
        <begin position="242"/>
        <end position="305"/>
    </location>
</feature>
<dbReference type="Proteomes" id="UP001317191">
    <property type="component" value="Unassembled WGS sequence"/>
</dbReference>
<dbReference type="InterPro" id="IPR003661">
    <property type="entry name" value="HisK_dim/P_dom"/>
</dbReference>
<evidence type="ECO:0000256" key="8">
    <source>
        <dbReference type="SAM" id="Phobius"/>
    </source>
</evidence>
<dbReference type="Gene3D" id="3.30.450.20">
    <property type="entry name" value="PAS domain"/>
    <property type="match status" value="3"/>
</dbReference>
<dbReference type="InterPro" id="IPR013767">
    <property type="entry name" value="PAS_fold"/>
</dbReference>
<evidence type="ECO:0000259" key="9">
    <source>
        <dbReference type="PROSITE" id="PS50109"/>
    </source>
</evidence>
<dbReference type="SMART" id="SM00388">
    <property type="entry name" value="HisKA"/>
    <property type="match status" value="1"/>
</dbReference>
<dbReference type="InterPro" id="IPR004358">
    <property type="entry name" value="Sig_transdc_His_kin-like_C"/>
</dbReference>
<dbReference type="Pfam" id="PF02518">
    <property type="entry name" value="HATPase_c"/>
    <property type="match status" value="1"/>
</dbReference>
<dbReference type="CDD" id="cd16922">
    <property type="entry name" value="HATPase_EvgS-ArcB-TorS-like"/>
    <property type="match status" value="1"/>
</dbReference>
<evidence type="ECO:0000256" key="6">
    <source>
        <dbReference type="ARBA" id="ARBA00023012"/>
    </source>
</evidence>
<evidence type="ECO:0000313" key="13">
    <source>
        <dbReference type="EMBL" id="MCL9808777.1"/>
    </source>
</evidence>
<feature type="transmembrane region" description="Helical" evidence="8">
    <location>
        <begin position="75"/>
        <end position="95"/>
    </location>
</feature>
<keyword evidence="8" id="KW-0812">Transmembrane</keyword>
<dbReference type="PROSITE" id="PS50112">
    <property type="entry name" value="PAS"/>
    <property type="match status" value="3"/>
</dbReference>
<feature type="domain" description="PAS" evidence="11">
    <location>
        <begin position="342"/>
        <end position="412"/>
    </location>
</feature>
<dbReference type="InterPro" id="IPR003594">
    <property type="entry name" value="HATPase_dom"/>
</dbReference>
<dbReference type="Pfam" id="PF00512">
    <property type="entry name" value="HisKA"/>
    <property type="match status" value="1"/>
</dbReference>
<keyword evidence="14" id="KW-1185">Reference proteome</keyword>
<dbReference type="Pfam" id="PF00072">
    <property type="entry name" value="Response_reg"/>
    <property type="match status" value="1"/>
</dbReference>
<dbReference type="PROSITE" id="PS50113">
    <property type="entry name" value="PAC"/>
    <property type="match status" value="2"/>
</dbReference>
<feature type="domain" description="PAS" evidence="11">
    <location>
        <begin position="827"/>
        <end position="901"/>
    </location>
</feature>
<feature type="domain" description="Histidine kinase" evidence="9">
    <location>
        <begin position="972"/>
        <end position="1193"/>
    </location>
</feature>
<dbReference type="InterPro" id="IPR000700">
    <property type="entry name" value="PAS-assoc_C"/>
</dbReference>
<dbReference type="SUPFAM" id="SSF52172">
    <property type="entry name" value="CheY-like"/>
    <property type="match status" value="1"/>
</dbReference>
<dbReference type="Gene3D" id="3.30.450.40">
    <property type="match status" value="2"/>
</dbReference>
<dbReference type="EC" id="2.7.13.3" evidence="2"/>
<dbReference type="NCBIfam" id="TIGR00229">
    <property type="entry name" value="sensory_box"/>
    <property type="match status" value="3"/>
</dbReference>
<dbReference type="PRINTS" id="PR00344">
    <property type="entry name" value="BCTRLSENSOR"/>
</dbReference>
<dbReference type="SUPFAM" id="SSF55781">
    <property type="entry name" value="GAF domain-like"/>
    <property type="match status" value="2"/>
</dbReference>
<dbReference type="PROSITE" id="PS50109">
    <property type="entry name" value="HIS_KIN"/>
    <property type="match status" value="1"/>
</dbReference>
<evidence type="ECO:0000256" key="3">
    <source>
        <dbReference type="ARBA" id="ARBA00022553"/>
    </source>
</evidence>
<keyword evidence="4" id="KW-0808">Transferase</keyword>
<dbReference type="InterPro" id="IPR003018">
    <property type="entry name" value="GAF"/>
</dbReference>
<accession>A0ABT0TMR7</accession>
<dbReference type="CDD" id="cd17546">
    <property type="entry name" value="REC_hyHK_CKI1_RcsC-like"/>
    <property type="match status" value="1"/>
</dbReference>
<evidence type="ECO:0000313" key="14">
    <source>
        <dbReference type="Proteomes" id="UP001317191"/>
    </source>
</evidence>
<evidence type="ECO:0000256" key="2">
    <source>
        <dbReference type="ARBA" id="ARBA00012438"/>
    </source>
</evidence>
<feature type="modified residue" description="4-aspartylphosphate" evidence="7">
    <location>
        <position position="1280"/>
    </location>
</feature>
<dbReference type="InterPro" id="IPR029016">
    <property type="entry name" value="GAF-like_dom_sf"/>
</dbReference>
<proteinExistence type="predicted"/>
<gene>
    <name evidence="13" type="ORF">NAT50_05330</name>
</gene>
<dbReference type="InterPro" id="IPR036097">
    <property type="entry name" value="HisK_dim/P_sf"/>
</dbReference>
<dbReference type="Pfam" id="PF13426">
    <property type="entry name" value="PAS_9"/>
    <property type="match status" value="1"/>
</dbReference>
<reference evidence="13 14" key="1">
    <citation type="submission" date="2022-05" db="EMBL/GenBank/DDBJ databases">
        <title>Flavobacterium sp., isolated from activated sludge.</title>
        <authorList>
            <person name="Ran Q."/>
        </authorList>
    </citation>
    <scope>NUCLEOTIDE SEQUENCE [LARGE SCALE GENOMIC DNA]</scope>
    <source>
        <strain evidence="13 14">HXWNR70</strain>
    </source>
</reference>
<dbReference type="InterPro" id="IPR011006">
    <property type="entry name" value="CheY-like_superfamily"/>
</dbReference>
<dbReference type="CDD" id="cd00130">
    <property type="entry name" value="PAS"/>
    <property type="match status" value="2"/>
</dbReference>
<feature type="domain" description="PAC" evidence="12">
    <location>
        <begin position="416"/>
        <end position="468"/>
    </location>
</feature>
<dbReference type="InterPro" id="IPR001610">
    <property type="entry name" value="PAC"/>
</dbReference>
<feature type="domain" description="PAC" evidence="12">
    <location>
        <begin position="904"/>
        <end position="955"/>
    </location>
</feature>
<comment type="caution">
    <text evidence="13">The sequence shown here is derived from an EMBL/GenBank/DDBJ whole genome shotgun (WGS) entry which is preliminary data.</text>
</comment>
<dbReference type="InterPro" id="IPR036890">
    <property type="entry name" value="HATPase_C_sf"/>
</dbReference>
<dbReference type="InterPro" id="IPR001789">
    <property type="entry name" value="Sig_transdc_resp-reg_receiver"/>
</dbReference>
<dbReference type="SMART" id="SM00086">
    <property type="entry name" value="PAC"/>
    <property type="match status" value="2"/>
</dbReference>
<dbReference type="PROSITE" id="PS50110">
    <property type="entry name" value="RESPONSE_REGULATORY"/>
    <property type="match status" value="1"/>
</dbReference>
<dbReference type="Pfam" id="PF08447">
    <property type="entry name" value="PAS_3"/>
    <property type="match status" value="1"/>
</dbReference>
<dbReference type="SMART" id="SM00091">
    <property type="entry name" value="PAS"/>
    <property type="match status" value="3"/>
</dbReference>
<evidence type="ECO:0000259" key="11">
    <source>
        <dbReference type="PROSITE" id="PS50112"/>
    </source>
</evidence>
<dbReference type="InterPro" id="IPR013655">
    <property type="entry name" value="PAS_fold_3"/>
</dbReference>
<evidence type="ECO:0000256" key="1">
    <source>
        <dbReference type="ARBA" id="ARBA00000085"/>
    </source>
</evidence>
<evidence type="ECO:0000259" key="12">
    <source>
        <dbReference type="PROSITE" id="PS50113"/>
    </source>
</evidence>
<organism evidence="13 14">
    <name type="scientific">Flavobacterium luminosum</name>
    <dbReference type="NCBI Taxonomy" id="2949086"/>
    <lineage>
        <taxon>Bacteria</taxon>
        <taxon>Pseudomonadati</taxon>
        <taxon>Bacteroidota</taxon>
        <taxon>Flavobacteriia</taxon>
        <taxon>Flavobacteriales</taxon>
        <taxon>Flavobacteriaceae</taxon>
        <taxon>Flavobacterium</taxon>
    </lineage>
</organism>
<dbReference type="SMART" id="SM00387">
    <property type="entry name" value="HATPase_c"/>
    <property type="match status" value="1"/>
</dbReference>
<feature type="transmembrane region" description="Helical" evidence="8">
    <location>
        <begin position="136"/>
        <end position="154"/>
    </location>
</feature>
<dbReference type="SMART" id="SM00065">
    <property type="entry name" value="GAF"/>
    <property type="match status" value="2"/>
</dbReference>
<dbReference type="SMART" id="SM00448">
    <property type="entry name" value="REC"/>
    <property type="match status" value="1"/>
</dbReference>
<keyword evidence="8" id="KW-0472">Membrane</keyword>
<evidence type="ECO:0000256" key="7">
    <source>
        <dbReference type="PROSITE-ProRule" id="PRU00169"/>
    </source>
</evidence>
<feature type="transmembrane region" description="Helical" evidence="8">
    <location>
        <begin position="184"/>
        <end position="203"/>
    </location>
</feature>